<gene>
    <name evidence="10" type="ORF">BYL167_LOCUS22406</name>
    <name evidence="8" type="ORF">GIL414_LOCUS19102</name>
    <name evidence="7" type="ORF">KQP761_LOCUS24556</name>
    <name evidence="9" type="ORF">SMN809_LOCUS19904</name>
</gene>
<organism evidence="7 11">
    <name type="scientific">Rotaria magnacalcarata</name>
    <dbReference type="NCBI Taxonomy" id="392030"/>
    <lineage>
        <taxon>Eukaryota</taxon>
        <taxon>Metazoa</taxon>
        <taxon>Spiralia</taxon>
        <taxon>Gnathifera</taxon>
        <taxon>Rotifera</taxon>
        <taxon>Eurotatoria</taxon>
        <taxon>Bdelloidea</taxon>
        <taxon>Philodinida</taxon>
        <taxon>Philodinidae</taxon>
        <taxon>Rotaria</taxon>
    </lineage>
</organism>
<dbReference type="PANTHER" id="PTHR13159">
    <property type="entry name" value="RADIAL SPOKEHEAD-RELATED"/>
    <property type="match status" value="1"/>
</dbReference>
<dbReference type="Proteomes" id="UP000663834">
    <property type="component" value="Unassembled WGS sequence"/>
</dbReference>
<dbReference type="PANTHER" id="PTHR13159:SF0">
    <property type="entry name" value="RADIAL SPOKE HEAD 6 HOMOLOG A"/>
    <property type="match status" value="1"/>
</dbReference>
<comment type="caution">
    <text evidence="7">The sequence shown here is derived from an EMBL/GenBank/DDBJ whole genome shotgun (WGS) entry which is preliminary data.</text>
</comment>
<feature type="region of interest" description="Disordered" evidence="6">
    <location>
        <begin position="100"/>
        <end position="145"/>
    </location>
</feature>
<keyword evidence="4" id="KW-0206">Cytoskeleton</keyword>
<dbReference type="Proteomes" id="UP000676336">
    <property type="component" value="Unassembled WGS sequence"/>
</dbReference>
<dbReference type="EMBL" id="CAJOBI010010528">
    <property type="protein sequence ID" value="CAF4154322.1"/>
    <property type="molecule type" value="Genomic_DNA"/>
</dbReference>
<dbReference type="AlphaFoldDB" id="A0A816CDJ4"/>
<evidence type="ECO:0000313" key="8">
    <source>
        <dbReference type="EMBL" id="CAF4142803.1"/>
    </source>
</evidence>
<dbReference type="GO" id="GO:0060294">
    <property type="term" value="P:cilium movement involved in cell motility"/>
    <property type="evidence" value="ECO:0007669"/>
    <property type="project" value="InterPro"/>
</dbReference>
<dbReference type="EMBL" id="CAJOBJ010009625">
    <property type="protein sequence ID" value="CAF4142803.1"/>
    <property type="molecule type" value="Genomic_DNA"/>
</dbReference>
<evidence type="ECO:0000313" key="9">
    <source>
        <dbReference type="EMBL" id="CAF4154322.1"/>
    </source>
</evidence>
<accession>A0A816CDJ4</accession>
<dbReference type="GO" id="GO:0035082">
    <property type="term" value="P:axoneme assembly"/>
    <property type="evidence" value="ECO:0007669"/>
    <property type="project" value="TreeGrafter"/>
</dbReference>
<reference evidence="7" key="1">
    <citation type="submission" date="2021-02" db="EMBL/GenBank/DDBJ databases">
        <authorList>
            <person name="Nowell W R."/>
        </authorList>
    </citation>
    <scope>NUCLEOTIDE SEQUENCE</scope>
</reference>
<protein>
    <submittedName>
        <fullName evidence="7">Uncharacterized protein</fullName>
    </submittedName>
</protein>
<evidence type="ECO:0000256" key="6">
    <source>
        <dbReference type="SAM" id="MobiDB-lite"/>
    </source>
</evidence>
<keyword evidence="3" id="KW-0969">Cilium</keyword>
<feature type="compositionally biased region" description="Acidic residues" evidence="6">
    <location>
        <begin position="136"/>
        <end position="145"/>
    </location>
</feature>
<evidence type="ECO:0000313" key="10">
    <source>
        <dbReference type="EMBL" id="CAF4171187.1"/>
    </source>
</evidence>
<dbReference type="EMBL" id="CAJOBH010012761">
    <property type="protein sequence ID" value="CAF4171187.1"/>
    <property type="molecule type" value="Genomic_DNA"/>
</dbReference>
<evidence type="ECO:0000256" key="4">
    <source>
        <dbReference type="ARBA" id="ARBA00023212"/>
    </source>
</evidence>
<keyword evidence="2" id="KW-0963">Cytoplasm</keyword>
<keyword evidence="5" id="KW-0966">Cell projection</keyword>
<evidence type="ECO:0000313" key="7">
    <source>
        <dbReference type="EMBL" id="CAF1620173.1"/>
    </source>
</evidence>
<dbReference type="Proteomes" id="UP000681720">
    <property type="component" value="Unassembled WGS sequence"/>
</dbReference>
<evidence type="ECO:0000256" key="3">
    <source>
        <dbReference type="ARBA" id="ARBA00023069"/>
    </source>
</evidence>
<comment type="subcellular location">
    <subcellularLocation>
        <location evidence="1">Cytoplasm</location>
        <location evidence="1">Cytoskeleton</location>
        <location evidence="1">Cilium axoneme</location>
    </subcellularLocation>
</comment>
<dbReference type="Pfam" id="PF04712">
    <property type="entry name" value="Radial_spoke"/>
    <property type="match status" value="1"/>
</dbReference>
<sequence>ETEYEGGRESYQENEDYKGATLLALLDDELNGWVHHVQYILPEGRAKWWHPGENADKEEEEGSSLLTPIDGVAEIQTTKAWGAKISSHLIRQLACADYEPELPPLSTNEYRDGSEIGEAEDPSPEEEAKVRAAEEPAADEGEEKK</sequence>
<evidence type="ECO:0000256" key="5">
    <source>
        <dbReference type="ARBA" id="ARBA00023273"/>
    </source>
</evidence>
<dbReference type="OrthoDB" id="272202at2759"/>
<dbReference type="GO" id="GO:0001534">
    <property type="term" value="C:radial spoke"/>
    <property type="evidence" value="ECO:0007669"/>
    <property type="project" value="InterPro"/>
</dbReference>
<evidence type="ECO:0000256" key="1">
    <source>
        <dbReference type="ARBA" id="ARBA00004430"/>
    </source>
</evidence>
<evidence type="ECO:0000256" key="2">
    <source>
        <dbReference type="ARBA" id="ARBA00022490"/>
    </source>
</evidence>
<proteinExistence type="predicted"/>
<dbReference type="Proteomes" id="UP000681967">
    <property type="component" value="Unassembled WGS sequence"/>
</dbReference>
<evidence type="ECO:0000313" key="11">
    <source>
        <dbReference type="Proteomes" id="UP000663834"/>
    </source>
</evidence>
<name>A0A816CDJ4_9BILA</name>
<feature type="compositionally biased region" description="Acidic residues" evidence="6">
    <location>
        <begin position="115"/>
        <end position="125"/>
    </location>
</feature>
<feature type="non-terminal residue" evidence="7">
    <location>
        <position position="1"/>
    </location>
</feature>
<dbReference type="InterPro" id="IPR006802">
    <property type="entry name" value="Radial_spoke"/>
</dbReference>
<dbReference type="EMBL" id="CAJNOW010013363">
    <property type="protein sequence ID" value="CAF1620173.1"/>
    <property type="molecule type" value="Genomic_DNA"/>
</dbReference>